<evidence type="ECO:0000313" key="4">
    <source>
        <dbReference type="Proteomes" id="UP000597762"/>
    </source>
</evidence>
<reference evidence="3" key="1">
    <citation type="submission" date="2021-01" db="EMBL/GenBank/DDBJ databases">
        <authorList>
            <person name="Li R."/>
            <person name="Bekaert M."/>
        </authorList>
    </citation>
    <scope>NUCLEOTIDE SEQUENCE</scope>
    <source>
        <strain evidence="3">Farmed</strain>
    </source>
</reference>
<evidence type="ECO:0000313" key="3">
    <source>
        <dbReference type="EMBL" id="CAE1233735.1"/>
    </source>
</evidence>
<feature type="transmembrane region" description="Helical" evidence="2">
    <location>
        <begin position="7"/>
        <end position="29"/>
    </location>
</feature>
<keyword evidence="4" id="KW-1185">Reference proteome</keyword>
<sequence>MSRGSVRVVLAPVIFNIYLVTVTLLSLIWNPTTEYVSDIALTEVSSMPDVTKLRLWLLPFLSMNCNMPTMLLYESCALHYIKSRTPKVVSIEAIIRQQLLRWIVHAVSMSGSRLLKIAFYRELETGSRPRGGQRNGFGTTLNVFLSPAILTQHNWRILKGIGSAGGLSASPEWRTSRRRDEESSRRGDISVICSLPTVPKSLSFADRTAVSIGSPQKTD</sequence>
<proteinExistence type="predicted"/>
<accession>A0A812BLT6</accession>
<keyword evidence="2" id="KW-0472">Membrane</keyword>
<comment type="caution">
    <text evidence="3">The sequence shown here is derived from an EMBL/GenBank/DDBJ whole genome shotgun (WGS) entry which is preliminary data.</text>
</comment>
<feature type="region of interest" description="Disordered" evidence="1">
    <location>
        <begin position="164"/>
        <end position="185"/>
    </location>
</feature>
<feature type="compositionally biased region" description="Basic and acidic residues" evidence="1">
    <location>
        <begin position="174"/>
        <end position="185"/>
    </location>
</feature>
<dbReference type="EMBL" id="CAHIKZ030000691">
    <property type="protein sequence ID" value="CAE1233735.1"/>
    <property type="molecule type" value="Genomic_DNA"/>
</dbReference>
<organism evidence="3 4">
    <name type="scientific">Acanthosepion pharaonis</name>
    <name type="common">Pharaoh cuttlefish</name>
    <name type="synonym">Sepia pharaonis</name>
    <dbReference type="NCBI Taxonomy" id="158019"/>
    <lineage>
        <taxon>Eukaryota</taxon>
        <taxon>Metazoa</taxon>
        <taxon>Spiralia</taxon>
        <taxon>Lophotrochozoa</taxon>
        <taxon>Mollusca</taxon>
        <taxon>Cephalopoda</taxon>
        <taxon>Coleoidea</taxon>
        <taxon>Decapodiformes</taxon>
        <taxon>Sepiida</taxon>
        <taxon>Sepiina</taxon>
        <taxon>Sepiidae</taxon>
        <taxon>Acanthosepion</taxon>
    </lineage>
</organism>
<protein>
    <submittedName>
        <fullName evidence="3">Uncharacterized protein</fullName>
    </submittedName>
</protein>
<evidence type="ECO:0000256" key="2">
    <source>
        <dbReference type="SAM" id="Phobius"/>
    </source>
</evidence>
<keyword evidence="2" id="KW-0812">Transmembrane</keyword>
<evidence type="ECO:0000256" key="1">
    <source>
        <dbReference type="SAM" id="MobiDB-lite"/>
    </source>
</evidence>
<dbReference type="Proteomes" id="UP000597762">
    <property type="component" value="Unassembled WGS sequence"/>
</dbReference>
<dbReference type="AlphaFoldDB" id="A0A812BLT6"/>
<gene>
    <name evidence="3" type="ORF">SPHA_19107</name>
</gene>
<keyword evidence="2" id="KW-1133">Transmembrane helix</keyword>
<name>A0A812BLT6_ACAPH</name>